<protein>
    <submittedName>
        <fullName evidence="1">Uncharacterized protein</fullName>
    </submittedName>
</protein>
<proteinExistence type="predicted"/>
<evidence type="ECO:0000313" key="1">
    <source>
        <dbReference type="EMBL" id="ELV08591.1"/>
    </source>
</evidence>
<gene>
    <name evidence="1" type="ORF">F387_01192</name>
</gene>
<dbReference type="HOGENOM" id="CLU_3190625_0_0_6"/>
<comment type="caution">
    <text evidence="1">The sequence shown here is derived from an EMBL/GenBank/DDBJ whole genome shotgun (WGS) entry which is preliminary data.</text>
</comment>
<evidence type="ECO:0000313" key="2">
    <source>
        <dbReference type="Proteomes" id="UP000011617"/>
    </source>
</evidence>
<accession>L8Y2A1</accession>
<reference evidence="1 2" key="1">
    <citation type="journal article" date="2013" name="Genome Announc.">
        <title>Complete Genome Sequence of Wohlfahrtiimonas chitiniclastica Strain SH04, Isolated from Chrysomya megacephala Collected from Pudong International Airport in China.</title>
        <authorList>
            <person name="Cao X.M."/>
            <person name="Chen T."/>
            <person name="Xu L.Z."/>
            <person name="Yao L.S."/>
            <person name="Qi J."/>
            <person name="Zhang X.L."/>
            <person name="Yan Q.L."/>
            <person name="Deng Y.H."/>
            <person name="Guo T.Y."/>
            <person name="Wang J."/>
            <person name="Hu K.X."/>
            <person name="Xu B.L."/>
        </authorList>
    </citation>
    <scope>NUCLEOTIDE SEQUENCE [LARGE SCALE GENOMIC DNA]</scope>
    <source>
        <strain evidence="1 2">SH04</strain>
    </source>
</reference>
<sequence>MMRTIKQTLRLKRELDTAQLMTSAAKQFCASIKKGKYKEVANDARN</sequence>
<organism evidence="1 2">
    <name type="scientific">Wohlfahrtiimonas chitiniclastica SH04</name>
    <dbReference type="NCBI Taxonomy" id="1261130"/>
    <lineage>
        <taxon>Bacteria</taxon>
        <taxon>Pseudomonadati</taxon>
        <taxon>Pseudomonadota</taxon>
        <taxon>Gammaproteobacteria</taxon>
        <taxon>Cardiobacteriales</taxon>
        <taxon>Ignatzschineriaceae</taxon>
        <taxon>Wohlfahrtiimonas</taxon>
    </lineage>
</organism>
<dbReference type="EMBL" id="AOBV01000004">
    <property type="protein sequence ID" value="ELV08591.1"/>
    <property type="molecule type" value="Genomic_DNA"/>
</dbReference>
<keyword evidence="2" id="KW-1185">Reference proteome</keyword>
<dbReference type="AlphaFoldDB" id="L8Y2A1"/>
<dbReference type="Proteomes" id="UP000011617">
    <property type="component" value="Unassembled WGS sequence"/>
</dbReference>
<name>L8Y2A1_9GAMM</name>